<accession>A0A1X7K5Q1</accession>
<keyword evidence="2" id="KW-1185">Reference proteome</keyword>
<name>A0A1X7K5Q1_9SPHI</name>
<dbReference type="RefSeq" id="WP_085473261.1">
    <property type="nucleotide sequence ID" value="NZ_FXAU01000004.1"/>
</dbReference>
<proteinExistence type="predicted"/>
<evidence type="ECO:0000313" key="2">
    <source>
        <dbReference type="Proteomes" id="UP000192980"/>
    </source>
</evidence>
<gene>
    <name evidence="1" type="ORF">SAMN05660862_2530</name>
</gene>
<evidence type="ECO:0000313" key="1">
    <source>
        <dbReference type="EMBL" id="SMG35548.1"/>
    </source>
</evidence>
<dbReference type="STRING" id="561061.SAMN05660862_2530"/>
<reference evidence="1 2" key="1">
    <citation type="submission" date="2017-04" db="EMBL/GenBank/DDBJ databases">
        <authorList>
            <person name="Afonso C.L."/>
            <person name="Miller P.J."/>
            <person name="Scott M.A."/>
            <person name="Spackman E."/>
            <person name="Goraichik I."/>
            <person name="Dimitrov K.M."/>
            <person name="Suarez D.L."/>
            <person name="Swayne D.E."/>
        </authorList>
    </citation>
    <scope>NUCLEOTIDE SEQUENCE [LARGE SCALE GENOMIC DNA]</scope>
    <source>
        <strain evidence="1 2">DSM 22418</strain>
    </source>
</reference>
<sequence length="157" mass="17614">MAFLSKNELKSVIRENKVTHISDHDDTIVEIAINAGITEVTSRIAPNHKKAWMDGRLKYDVAAIFKAEGSTRNPLILELTKVVALWHLILRCNAGIHYEVIRDRYEAAVEYLKDLASGDANDPTLPILEEPLDEHGNPINAAKPFSTGSRPKFNHEF</sequence>
<dbReference type="OrthoDB" id="881590at2"/>
<dbReference type="AlphaFoldDB" id="A0A1X7K5Q1"/>
<evidence type="ECO:0008006" key="3">
    <source>
        <dbReference type="Google" id="ProtNLM"/>
    </source>
</evidence>
<organism evidence="1 2">
    <name type="scientific">Sphingobacterium psychroaquaticum</name>
    <dbReference type="NCBI Taxonomy" id="561061"/>
    <lineage>
        <taxon>Bacteria</taxon>
        <taxon>Pseudomonadati</taxon>
        <taxon>Bacteroidota</taxon>
        <taxon>Sphingobacteriia</taxon>
        <taxon>Sphingobacteriales</taxon>
        <taxon>Sphingobacteriaceae</taxon>
        <taxon>Sphingobacterium</taxon>
    </lineage>
</organism>
<dbReference type="EMBL" id="FXAU01000004">
    <property type="protein sequence ID" value="SMG35548.1"/>
    <property type="molecule type" value="Genomic_DNA"/>
</dbReference>
<dbReference type="Proteomes" id="UP000192980">
    <property type="component" value="Unassembled WGS sequence"/>
</dbReference>
<protein>
    <recommendedName>
        <fullName evidence="3">Mu-like prophage protein gp36</fullName>
    </recommendedName>
</protein>